<sequence length="765" mass="83751">MFDLRSRSSAAFAVATIVIILFAYWSGMLAPLLGMAVTAASVVYCIKVHPALMFRAYETFMCLAAPLLLRALGQFTRKVAYILTQIIKSMVWYLTENYNWCPDWRLAKFERRANEHLARRRAERVPPGIARRQREEAHRKWDEKVRCDLEGETKSKEFNYDRPQRKLIKPFSSCTYNLVKEYYEIRRQRRERETEAKKYRRTHPKIFGRERNVRRPVDAQIIPNQSLFPRPQPHQALVPIETSEAAPTAPYSQPSGTFIPPLPSDSVVPTQHILHVQHGTEVAPAFGPGAVKLPSLSEVAGVNLQSAFQDARMILDPEPEAQLLDVVMNDHTAGETTDMMDYIMDADVDNDVEMKDVGSEVKGGRLTRSLNGLAIASRPKDEPMSAYCPQRPLSWITGEPTFVPLYYNSSRAPAPAPMPYTYPTDYIVSQPAAGLPTALAEPYSALPMVSDIPQPFMSQQGTFDIYMDPTIPRAPTPFIPAPVAMPAPIAMLAPVAMPVPVAVPLTLPPAIHFTARTPPMTPSFPLEDPIAHTNTVSDSTLPRLVEPTPSSSSFYGTIVIPGMGDRIPSPSRFYANEPFEPPAAPSTPQPAIIPTAPFIPLDTSFAFSAPGLPTLSFPDPATAAPPAAPQEQAAGSPASDFSELDEEALAGYLPAGAAAPAPAPAPAGFGLTEADDAELMALLYPDGTYGQEGNGPLTQQQQQQLLLLQLLPHGYDAAVGMGIGHVPGPEPVYADDPQDDADPRSAKRKIVIDPNDDADLQRVKR</sequence>
<feature type="region of interest" description="Disordered" evidence="1">
    <location>
        <begin position="570"/>
        <end position="590"/>
    </location>
</feature>
<name>A0A1S7UQJ4_ROSNE</name>
<dbReference type="OrthoDB" id="4779042at2759"/>
<evidence type="ECO:0000256" key="1">
    <source>
        <dbReference type="SAM" id="MobiDB-lite"/>
    </source>
</evidence>
<evidence type="ECO:0000313" key="2">
    <source>
        <dbReference type="EMBL" id="GAP84394.2"/>
    </source>
</evidence>
<dbReference type="AlphaFoldDB" id="A0A1S7UQJ4"/>
<protein>
    <submittedName>
        <fullName evidence="2">Uncharacterized protein</fullName>
    </submittedName>
</protein>
<feature type="region of interest" description="Disordered" evidence="1">
    <location>
        <begin position="616"/>
        <end position="642"/>
    </location>
</feature>
<dbReference type="EMBL" id="DF977452">
    <property type="protein sequence ID" value="GAP84394.2"/>
    <property type="molecule type" value="Genomic_DNA"/>
</dbReference>
<reference evidence="2" key="1">
    <citation type="submission" date="2016-03" db="EMBL/GenBank/DDBJ databases">
        <title>Draft genome sequence of Rosellinia necatrix.</title>
        <authorList>
            <person name="Kanematsu S."/>
        </authorList>
    </citation>
    <scope>NUCLEOTIDE SEQUENCE [LARGE SCALE GENOMIC DNA]</scope>
    <source>
        <strain evidence="2">W97</strain>
    </source>
</reference>
<feature type="compositionally biased region" description="Pro residues" evidence="1">
    <location>
        <begin position="579"/>
        <end position="588"/>
    </location>
</feature>
<keyword evidence="3" id="KW-1185">Reference proteome</keyword>
<feature type="region of interest" description="Disordered" evidence="1">
    <location>
        <begin position="726"/>
        <end position="765"/>
    </location>
</feature>
<dbReference type="STRING" id="77044.A0A1S7UQJ4"/>
<feature type="compositionally biased region" description="Low complexity" evidence="1">
    <location>
        <begin position="618"/>
        <end position="638"/>
    </location>
</feature>
<dbReference type="Proteomes" id="UP000054516">
    <property type="component" value="Unassembled WGS sequence"/>
</dbReference>
<accession>A0A1S7UQJ4</accession>
<proteinExistence type="predicted"/>
<evidence type="ECO:0000313" key="3">
    <source>
        <dbReference type="Proteomes" id="UP000054516"/>
    </source>
</evidence>
<organism evidence="2">
    <name type="scientific">Rosellinia necatrix</name>
    <name type="common">White root-rot fungus</name>
    <dbReference type="NCBI Taxonomy" id="77044"/>
    <lineage>
        <taxon>Eukaryota</taxon>
        <taxon>Fungi</taxon>
        <taxon>Dikarya</taxon>
        <taxon>Ascomycota</taxon>
        <taxon>Pezizomycotina</taxon>
        <taxon>Sordariomycetes</taxon>
        <taxon>Xylariomycetidae</taxon>
        <taxon>Xylariales</taxon>
        <taxon>Xylariaceae</taxon>
        <taxon>Rosellinia</taxon>
    </lineage>
</organism>
<gene>
    <name evidence="2" type="ORF">SAMD00023353_0702130</name>
</gene>